<dbReference type="Pfam" id="PF07690">
    <property type="entry name" value="MFS_1"/>
    <property type="match status" value="1"/>
</dbReference>
<sequence length="507" mass="56723">MSGSDEETRAVQNENTNLMNNQNVKQTKKMKILAFFKAITVEPAVLLFTIAMSLNGITTQSLTIRKFCLMEMGYPDEVCSHLTQNKTLEDQAQELATDFELYKTLLENLPTILLAAFFGTWSDNNGRKFLLILPTVGGGIGMIIMIFNAYYVTEMNVNYILVASVPYALGGNTLSVLMAAYAYIADITSISQRTIRFGFVQAAYLCGLPAGVSSGGFIFDKFGYVTVYVVNLILYVITLLYILIFVKESINGPTGQTSKYASLFKLSNVKENMAAVCKKRENNGRFHLALLIATAAISFLPLYAEYNVTYLYARWKFEWSEVTYSNYSSCVFVACLLGAVKQSSKLLLPQGLTFVMPFMSLRLRMQDAIIGILSSIAKVASELIIAFSSQGWMLFACKPLGQRQRQFFLFFPIYFTLLSNLFGYRQWNEYANNPYNDVENRKVTAVMSAAEAAMPAIGSVMFTQVYNMTRLNFAGAIYVMSGVLALLPVICFGWIYAQRINLTTIIE</sequence>
<dbReference type="Gene3D" id="1.20.1250.20">
    <property type="entry name" value="MFS general substrate transporter like domains"/>
    <property type="match status" value="1"/>
</dbReference>
<evidence type="ECO:0000313" key="8">
    <source>
        <dbReference type="Proteomes" id="UP000014500"/>
    </source>
</evidence>
<dbReference type="PANTHER" id="PTHR23507:SF1">
    <property type="entry name" value="FI18259P1-RELATED"/>
    <property type="match status" value="1"/>
</dbReference>
<feature type="transmembrane region" description="Helical" evidence="6">
    <location>
        <begin position="475"/>
        <end position="497"/>
    </location>
</feature>
<dbReference type="GO" id="GO:0016020">
    <property type="term" value="C:membrane"/>
    <property type="evidence" value="ECO:0007669"/>
    <property type="project" value="UniProtKB-SubCell"/>
</dbReference>
<accession>T1J6Y9</accession>
<keyword evidence="8" id="KW-1185">Reference proteome</keyword>
<dbReference type="Proteomes" id="UP000014500">
    <property type="component" value="Unassembled WGS sequence"/>
</dbReference>
<dbReference type="OMA" id="RRKICMT"/>
<keyword evidence="2 6" id="KW-0812">Transmembrane</keyword>
<dbReference type="EMBL" id="JH431897">
    <property type="status" value="NOT_ANNOTATED_CDS"/>
    <property type="molecule type" value="Genomic_DNA"/>
</dbReference>
<protein>
    <recommendedName>
        <fullName evidence="9">Major facilitator superfamily (MFS) profile domain-containing protein</fullName>
    </recommendedName>
</protein>
<feature type="transmembrane region" description="Helical" evidence="6">
    <location>
        <begin position="444"/>
        <end position="463"/>
    </location>
</feature>
<feature type="transmembrane region" description="Helical" evidence="6">
    <location>
        <begin position="129"/>
        <end position="153"/>
    </location>
</feature>
<comment type="subcellular location">
    <subcellularLocation>
        <location evidence="1">Membrane</location>
        <topology evidence="1">Multi-pass membrane protein</topology>
    </subcellularLocation>
</comment>
<evidence type="ECO:0000256" key="6">
    <source>
        <dbReference type="SAM" id="Phobius"/>
    </source>
</evidence>
<dbReference type="eggNOG" id="KOG2816">
    <property type="taxonomic scope" value="Eukaryota"/>
</dbReference>
<dbReference type="PhylomeDB" id="T1J6Y9"/>
<feature type="transmembrane region" description="Helical" evidence="6">
    <location>
        <begin position="407"/>
        <end position="424"/>
    </location>
</feature>
<feature type="transmembrane region" description="Helical" evidence="6">
    <location>
        <begin position="197"/>
        <end position="219"/>
    </location>
</feature>
<dbReference type="HOGENOM" id="CLU_028365_5_0_1"/>
<feature type="transmembrane region" description="Helical" evidence="6">
    <location>
        <begin position="159"/>
        <end position="185"/>
    </location>
</feature>
<dbReference type="EnsemblMetazoa" id="SMAR009418-RA">
    <property type="protein sequence ID" value="SMAR009418-PA"/>
    <property type="gene ID" value="SMAR009418"/>
</dbReference>
<dbReference type="InterPro" id="IPR011701">
    <property type="entry name" value="MFS"/>
</dbReference>
<dbReference type="AlphaFoldDB" id="T1J6Y9"/>
<reference evidence="8" key="1">
    <citation type="submission" date="2011-05" db="EMBL/GenBank/DDBJ databases">
        <authorList>
            <person name="Richards S.R."/>
            <person name="Qu J."/>
            <person name="Jiang H."/>
            <person name="Jhangiani S.N."/>
            <person name="Agravi P."/>
            <person name="Goodspeed R."/>
            <person name="Gross S."/>
            <person name="Mandapat C."/>
            <person name="Jackson L."/>
            <person name="Mathew T."/>
            <person name="Pu L."/>
            <person name="Thornton R."/>
            <person name="Saada N."/>
            <person name="Wilczek-Boney K.B."/>
            <person name="Lee S."/>
            <person name="Kovar C."/>
            <person name="Wu Y."/>
            <person name="Scherer S.E."/>
            <person name="Worley K.C."/>
            <person name="Muzny D.M."/>
            <person name="Gibbs R."/>
        </authorList>
    </citation>
    <scope>NUCLEOTIDE SEQUENCE</scope>
    <source>
        <strain evidence="8">Brora</strain>
    </source>
</reference>
<dbReference type="PANTHER" id="PTHR23507">
    <property type="entry name" value="ZGC:174356"/>
    <property type="match status" value="1"/>
</dbReference>
<feature type="transmembrane region" description="Helical" evidence="6">
    <location>
        <begin position="225"/>
        <end position="246"/>
    </location>
</feature>
<reference evidence="7" key="2">
    <citation type="submission" date="2015-02" db="UniProtKB">
        <authorList>
            <consortium name="EnsemblMetazoa"/>
        </authorList>
    </citation>
    <scope>IDENTIFICATION</scope>
</reference>
<feature type="transmembrane region" description="Helical" evidence="6">
    <location>
        <begin position="286"/>
        <end position="304"/>
    </location>
</feature>
<feature type="transmembrane region" description="Helical" evidence="6">
    <location>
        <begin position="105"/>
        <end position="122"/>
    </location>
</feature>
<proteinExistence type="predicted"/>
<evidence type="ECO:0000256" key="4">
    <source>
        <dbReference type="ARBA" id="ARBA00023136"/>
    </source>
</evidence>
<dbReference type="SUPFAM" id="SSF103473">
    <property type="entry name" value="MFS general substrate transporter"/>
    <property type="match status" value="1"/>
</dbReference>
<dbReference type="InterPro" id="IPR036259">
    <property type="entry name" value="MFS_trans_sf"/>
</dbReference>
<evidence type="ECO:0008006" key="9">
    <source>
        <dbReference type="Google" id="ProtNLM"/>
    </source>
</evidence>
<feature type="region of interest" description="Disordered" evidence="5">
    <location>
        <begin position="1"/>
        <end position="20"/>
    </location>
</feature>
<dbReference type="GO" id="GO:0022857">
    <property type="term" value="F:transmembrane transporter activity"/>
    <property type="evidence" value="ECO:0007669"/>
    <property type="project" value="InterPro"/>
</dbReference>
<name>T1J6Y9_STRMM</name>
<evidence type="ECO:0000256" key="5">
    <source>
        <dbReference type="SAM" id="MobiDB-lite"/>
    </source>
</evidence>
<feature type="transmembrane region" description="Helical" evidence="6">
    <location>
        <begin position="32"/>
        <end position="54"/>
    </location>
</feature>
<evidence type="ECO:0000313" key="7">
    <source>
        <dbReference type="EnsemblMetazoa" id="SMAR009418-PA"/>
    </source>
</evidence>
<keyword evidence="4 6" id="KW-0472">Membrane</keyword>
<keyword evidence="3 6" id="KW-1133">Transmembrane helix</keyword>
<feature type="transmembrane region" description="Helical" evidence="6">
    <location>
        <begin position="324"/>
        <end position="340"/>
    </location>
</feature>
<evidence type="ECO:0000256" key="3">
    <source>
        <dbReference type="ARBA" id="ARBA00022989"/>
    </source>
</evidence>
<organism evidence="7 8">
    <name type="scientific">Strigamia maritima</name>
    <name type="common">European centipede</name>
    <name type="synonym">Geophilus maritimus</name>
    <dbReference type="NCBI Taxonomy" id="126957"/>
    <lineage>
        <taxon>Eukaryota</taxon>
        <taxon>Metazoa</taxon>
        <taxon>Ecdysozoa</taxon>
        <taxon>Arthropoda</taxon>
        <taxon>Myriapoda</taxon>
        <taxon>Chilopoda</taxon>
        <taxon>Pleurostigmophora</taxon>
        <taxon>Geophilomorpha</taxon>
        <taxon>Linotaeniidae</taxon>
        <taxon>Strigamia</taxon>
    </lineage>
</organism>
<evidence type="ECO:0000256" key="1">
    <source>
        <dbReference type="ARBA" id="ARBA00004141"/>
    </source>
</evidence>
<evidence type="ECO:0000256" key="2">
    <source>
        <dbReference type="ARBA" id="ARBA00022692"/>
    </source>
</evidence>
<feature type="transmembrane region" description="Helical" evidence="6">
    <location>
        <begin position="369"/>
        <end position="395"/>
    </location>
</feature>